<feature type="domain" description="WYL" evidence="1">
    <location>
        <begin position="143"/>
        <end position="216"/>
    </location>
</feature>
<evidence type="ECO:0000313" key="4">
    <source>
        <dbReference type="Proteomes" id="UP000018141"/>
    </source>
</evidence>
<dbReference type="Proteomes" id="UP000018141">
    <property type="component" value="Unassembled WGS sequence"/>
</dbReference>
<gene>
    <name evidence="3" type="ORF">BN656_00507</name>
</gene>
<proteinExistence type="predicted"/>
<dbReference type="InterPro" id="IPR036390">
    <property type="entry name" value="WH_DNA-bd_sf"/>
</dbReference>
<evidence type="ECO:0000259" key="1">
    <source>
        <dbReference type="Pfam" id="PF13280"/>
    </source>
</evidence>
<reference evidence="3" key="1">
    <citation type="submission" date="2012-11" db="EMBL/GenBank/DDBJ databases">
        <title>Dependencies among metagenomic species, viruses, plasmids and units of genetic variation.</title>
        <authorList>
            <person name="Nielsen H.B."/>
            <person name="Almeida M."/>
            <person name="Juncker A.S."/>
            <person name="Rasmussen S."/>
            <person name="Li J."/>
            <person name="Sunagawa S."/>
            <person name="Plichta D."/>
            <person name="Gautier L."/>
            <person name="Le Chatelier E."/>
            <person name="Peletier E."/>
            <person name="Bonde I."/>
            <person name="Nielsen T."/>
            <person name="Manichanh C."/>
            <person name="Arumugam M."/>
            <person name="Batto J."/>
            <person name="Santos M.B.Q.D."/>
            <person name="Blom N."/>
            <person name="Borruel N."/>
            <person name="Burgdorf K.S."/>
            <person name="Boumezbeur F."/>
            <person name="Casellas F."/>
            <person name="Dore J."/>
            <person name="Guarner F."/>
            <person name="Hansen T."/>
            <person name="Hildebrand F."/>
            <person name="Kaas R.S."/>
            <person name="Kennedy S."/>
            <person name="Kristiansen K."/>
            <person name="Kultima J.R."/>
            <person name="Leonard P."/>
            <person name="Levenez F."/>
            <person name="Lund O."/>
            <person name="Moumen B."/>
            <person name="Le Paslier D."/>
            <person name="Pons N."/>
            <person name="Pedersen O."/>
            <person name="Prifti E."/>
            <person name="Qin J."/>
            <person name="Raes J."/>
            <person name="Tap J."/>
            <person name="Tims S."/>
            <person name="Ussery D.W."/>
            <person name="Yamada T."/>
            <person name="MetaHit consortium"/>
            <person name="Renault P."/>
            <person name="Sicheritz-Ponten T."/>
            <person name="Bork P."/>
            <person name="Wang J."/>
            <person name="Brunak S."/>
            <person name="Ehrlich S.D."/>
        </authorList>
    </citation>
    <scope>NUCLEOTIDE SEQUENCE [LARGE SCALE GENOMIC DNA]</scope>
</reference>
<dbReference type="Pfam" id="PF13280">
    <property type="entry name" value="WYL"/>
    <property type="match status" value="1"/>
</dbReference>
<dbReference type="InterPro" id="IPR051534">
    <property type="entry name" value="CBASS_pafABC_assoc_protein"/>
</dbReference>
<evidence type="ECO:0000259" key="2">
    <source>
        <dbReference type="Pfam" id="PF25583"/>
    </source>
</evidence>
<dbReference type="AlphaFoldDB" id="R7AQS5"/>
<sequence length="327" mass="37876">MPKSQNQKMKLLYLIKIFNEKTDEKHPISMPGLIEELARYGVNAERKSMYDDIECLQMYGMDIIYKKMRPAGYYLGKREFEIAELKLLVDSVQSSKFITARKSQELIKKLEGLTSHYEAGQLQRQVYVNNRPKTMNESIYYNVDKIHTAIAANSAIKFMYTEWTIEKKLEPRHNKRKYNVSPWALVWDDENYYLVGYDEDNEQIRHYRVDKMIDIRITEIPRNGAELFDNFDVAQFGKKTFGMFGGVEKNVTLRCSNSLIGVIIDRFGKDVHVLKDDGEHFTAHVKVTVSQQFFGWLVGLGSGVCIASPQDVKNAYIEHLKGIIGDE</sequence>
<dbReference type="InterPro" id="IPR057727">
    <property type="entry name" value="WCX_dom"/>
</dbReference>
<evidence type="ECO:0000313" key="3">
    <source>
        <dbReference type="EMBL" id="CDD55781.1"/>
    </source>
</evidence>
<comment type="caution">
    <text evidence="3">The sequence shown here is derived from an EMBL/GenBank/DDBJ whole genome shotgun (WGS) entry which is preliminary data.</text>
</comment>
<dbReference type="PANTHER" id="PTHR34580:SF1">
    <property type="entry name" value="PROTEIN PAFC"/>
    <property type="match status" value="1"/>
</dbReference>
<protein>
    <submittedName>
        <fullName evidence="3">Uncharacterized protein</fullName>
    </submittedName>
</protein>
<feature type="domain" description="WCX" evidence="2">
    <location>
        <begin position="251"/>
        <end position="323"/>
    </location>
</feature>
<dbReference type="PANTHER" id="PTHR34580">
    <property type="match status" value="1"/>
</dbReference>
<dbReference type="EMBL" id="CBHH010000020">
    <property type="protein sequence ID" value="CDD55781.1"/>
    <property type="molecule type" value="Genomic_DNA"/>
</dbReference>
<accession>R7AQS5</accession>
<name>R7AQS5_9FIRM</name>
<dbReference type="SUPFAM" id="SSF46785">
    <property type="entry name" value="Winged helix' DNA-binding domain"/>
    <property type="match status" value="1"/>
</dbReference>
<dbReference type="PROSITE" id="PS52050">
    <property type="entry name" value="WYL"/>
    <property type="match status" value="1"/>
</dbReference>
<dbReference type="InterPro" id="IPR026881">
    <property type="entry name" value="WYL_dom"/>
</dbReference>
<organism evidence="3 4">
    <name type="scientific">Bacteroides pectinophilus CAG:437</name>
    <dbReference type="NCBI Taxonomy" id="1263051"/>
    <lineage>
        <taxon>Bacteria</taxon>
        <taxon>Bacillati</taxon>
        <taxon>Bacillota</taxon>
        <taxon>Clostridia</taxon>
        <taxon>Eubacteriales</taxon>
    </lineage>
</organism>
<dbReference type="Pfam" id="PF25583">
    <property type="entry name" value="WCX"/>
    <property type="match status" value="1"/>
</dbReference>